<protein>
    <submittedName>
        <fullName evidence="4">Quinone oxidoreductase</fullName>
        <ecNumber evidence="4">1.6.5.5</ecNumber>
    </submittedName>
</protein>
<dbReference type="EC" id="1.6.5.5" evidence="4"/>
<accession>A0A6J4JDB9</accession>
<evidence type="ECO:0000259" key="3">
    <source>
        <dbReference type="SMART" id="SM00829"/>
    </source>
</evidence>
<dbReference type="AlphaFoldDB" id="A0A6J4JDB9"/>
<dbReference type="Gene3D" id="3.90.180.10">
    <property type="entry name" value="Medium-chain alcohol dehydrogenases, catalytic domain"/>
    <property type="match status" value="1"/>
</dbReference>
<dbReference type="SMART" id="SM00829">
    <property type="entry name" value="PKS_ER"/>
    <property type="match status" value="1"/>
</dbReference>
<dbReference type="PANTHER" id="PTHR48106:SF8">
    <property type="entry name" value="OS02G0805600 PROTEIN"/>
    <property type="match status" value="1"/>
</dbReference>
<dbReference type="SUPFAM" id="SSF50129">
    <property type="entry name" value="GroES-like"/>
    <property type="match status" value="1"/>
</dbReference>
<dbReference type="InterPro" id="IPR011032">
    <property type="entry name" value="GroES-like_sf"/>
</dbReference>
<name>A0A6J4JDB9_9ACTN</name>
<dbReference type="Gene3D" id="3.40.50.720">
    <property type="entry name" value="NAD(P)-binding Rossmann-like Domain"/>
    <property type="match status" value="1"/>
</dbReference>
<dbReference type="GO" id="GO:0003960">
    <property type="term" value="F:quinone reductase (NADPH) activity"/>
    <property type="evidence" value="ECO:0007669"/>
    <property type="project" value="UniProtKB-EC"/>
</dbReference>
<dbReference type="InterPro" id="IPR036291">
    <property type="entry name" value="NAD(P)-bd_dom_sf"/>
</dbReference>
<dbReference type="Pfam" id="PF00107">
    <property type="entry name" value="ADH_zinc_N"/>
    <property type="match status" value="1"/>
</dbReference>
<gene>
    <name evidence="4" type="ORF">AVDCRST_MAG41-3135</name>
</gene>
<keyword evidence="1" id="KW-0521">NADP</keyword>
<dbReference type="InterPro" id="IPR013149">
    <property type="entry name" value="ADH-like_C"/>
</dbReference>
<dbReference type="Pfam" id="PF08240">
    <property type="entry name" value="ADH_N"/>
    <property type="match status" value="1"/>
</dbReference>
<evidence type="ECO:0000256" key="1">
    <source>
        <dbReference type="ARBA" id="ARBA00022857"/>
    </source>
</evidence>
<sequence length="323" mass="33113">MQAITIPEYGGPEVLTWATVPDPAPGPGEVLVEVAATAVNRADLMQRQGHYPPPPGASPYPGLECAGTVRALGSGVTGWQVGDEVCALLSGGGYAELVAVPAGQLLPVPAGLSAVEATALPEAACTVWSNVGRLAHLSAGETLLVHGGASGIGTHAIQVGLALGARVLCTAGSPAKLERCRELGATLAVNHREDDFVARTRELGGADVILDVIGAKYLARNVDALATGGRLVVIGLQGGTRAELDLGALMARRATIVATTLRSRPAEEKAEIVAAVQQRVWPWVAAGEVRPVVDRVLPITAAAEAHRVVAASEHVGKVVLSLR</sequence>
<dbReference type="InterPro" id="IPR014189">
    <property type="entry name" value="Quinone_OxRdtase_PIG3"/>
</dbReference>
<dbReference type="InterPro" id="IPR013154">
    <property type="entry name" value="ADH-like_N"/>
</dbReference>
<dbReference type="PANTHER" id="PTHR48106">
    <property type="entry name" value="QUINONE OXIDOREDUCTASE PIG3-RELATED"/>
    <property type="match status" value="1"/>
</dbReference>
<dbReference type="InterPro" id="IPR020843">
    <property type="entry name" value="ER"/>
</dbReference>
<proteinExistence type="predicted"/>
<evidence type="ECO:0000313" key="4">
    <source>
        <dbReference type="EMBL" id="CAA9273654.1"/>
    </source>
</evidence>
<keyword evidence="2 4" id="KW-0560">Oxidoreductase</keyword>
<dbReference type="SUPFAM" id="SSF51735">
    <property type="entry name" value="NAD(P)-binding Rossmann-fold domains"/>
    <property type="match status" value="1"/>
</dbReference>
<dbReference type="NCBIfam" id="TIGR02824">
    <property type="entry name" value="quinone_pig3"/>
    <property type="match status" value="1"/>
</dbReference>
<dbReference type="GO" id="GO:0070402">
    <property type="term" value="F:NADPH binding"/>
    <property type="evidence" value="ECO:0007669"/>
    <property type="project" value="TreeGrafter"/>
</dbReference>
<dbReference type="CDD" id="cd05276">
    <property type="entry name" value="p53_inducible_oxidoreductase"/>
    <property type="match status" value="1"/>
</dbReference>
<reference evidence="4" key="1">
    <citation type="submission" date="2020-02" db="EMBL/GenBank/DDBJ databases">
        <authorList>
            <person name="Meier V. D."/>
        </authorList>
    </citation>
    <scope>NUCLEOTIDE SEQUENCE</scope>
    <source>
        <strain evidence="4">AVDCRST_MAG41</strain>
    </source>
</reference>
<evidence type="ECO:0000256" key="2">
    <source>
        <dbReference type="ARBA" id="ARBA00023002"/>
    </source>
</evidence>
<organism evidence="4">
    <name type="scientific">uncultured Mycobacteriales bacterium</name>
    <dbReference type="NCBI Taxonomy" id="581187"/>
    <lineage>
        <taxon>Bacteria</taxon>
        <taxon>Bacillati</taxon>
        <taxon>Actinomycetota</taxon>
        <taxon>Actinomycetes</taxon>
        <taxon>Mycobacteriales</taxon>
        <taxon>environmental samples</taxon>
    </lineage>
</organism>
<feature type="domain" description="Enoyl reductase (ER)" evidence="3">
    <location>
        <begin position="10"/>
        <end position="320"/>
    </location>
</feature>
<dbReference type="EMBL" id="CADCTP010000280">
    <property type="protein sequence ID" value="CAA9273654.1"/>
    <property type="molecule type" value="Genomic_DNA"/>
</dbReference>